<keyword evidence="1" id="KW-0812">Transmembrane</keyword>
<dbReference type="SUPFAM" id="SSF53474">
    <property type="entry name" value="alpha/beta-Hydrolases"/>
    <property type="match status" value="1"/>
</dbReference>
<sequence>MLKDRLSMRIFIRSSILALRAVAPVSIGYCVCRAAGWSWTDNRILGSLVDGYAAAESVFFLLVYLPRKWFLSRPAPPSTPLPTPAQRKSLFLKTWEATSDPRGYLSGWFKGAPVEELHREDVKDFFSWRMWNDQTERVGEDEAELSEYVAIAEDILQCKFPPGRSDKTCMAVTYEPLRMRHRPLIWYLLFVGAVDLQFTVSMWIYRYRHYTPSLRHSLLTLPPRPLTLLGSRRSPATHLSYWSTPHTSTEHLPILFLHAIGVGLQFYLPFFAEFKATLKKRGIGIIAIELLPVSSRITSALPSPQTTTTEIAEILRHHDWDRVVLASHSYGSAVATWLLRDPETARMIGPLLFVDPVAFSFHAPAVPWNFLRREPRTASEWQLWYFASTDPDVVVTLTRRFDWVANSLWRDDVIRERGSDSGQSANGSWGCTVVLGGQDIITDVENLGKHLMQYNGSANETVEDSDMNWKDREWTGEGLEVVWREELNHAEAFDKALDRNMLLGILETYSKKEI</sequence>
<protein>
    <recommendedName>
        <fullName evidence="2">AB hydrolase-1 domain-containing protein</fullName>
    </recommendedName>
</protein>
<dbReference type="InterPro" id="IPR000073">
    <property type="entry name" value="AB_hydrolase_1"/>
</dbReference>
<dbReference type="InterPro" id="IPR029058">
    <property type="entry name" value="AB_hydrolase_fold"/>
</dbReference>
<keyword evidence="1" id="KW-0472">Membrane</keyword>
<organism evidence="3 4">
    <name type="scientific">Cladophialophora chaetospira</name>
    <dbReference type="NCBI Taxonomy" id="386627"/>
    <lineage>
        <taxon>Eukaryota</taxon>
        <taxon>Fungi</taxon>
        <taxon>Dikarya</taxon>
        <taxon>Ascomycota</taxon>
        <taxon>Pezizomycotina</taxon>
        <taxon>Eurotiomycetes</taxon>
        <taxon>Chaetothyriomycetidae</taxon>
        <taxon>Chaetothyriales</taxon>
        <taxon>Herpotrichiellaceae</taxon>
        <taxon>Cladophialophora</taxon>
    </lineage>
</organism>
<name>A0AA38X0Q8_9EURO</name>
<dbReference type="EMBL" id="JAPDRK010000018">
    <property type="protein sequence ID" value="KAJ9604666.1"/>
    <property type="molecule type" value="Genomic_DNA"/>
</dbReference>
<proteinExistence type="predicted"/>
<keyword evidence="1" id="KW-1133">Transmembrane helix</keyword>
<gene>
    <name evidence="3" type="ORF">H2200_010780</name>
</gene>
<evidence type="ECO:0000256" key="1">
    <source>
        <dbReference type="SAM" id="Phobius"/>
    </source>
</evidence>
<feature type="transmembrane region" description="Helical" evidence="1">
    <location>
        <begin position="184"/>
        <end position="205"/>
    </location>
</feature>
<dbReference type="Gene3D" id="3.40.50.1820">
    <property type="entry name" value="alpha/beta hydrolase"/>
    <property type="match status" value="1"/>
</dbReference>
<accession>A0AA38X0Q8</accession>
<keyword evidence="4" id="KW-1185">Reference proteome</keyword>
<reference evidence="3" key="1">
    <citation type="submission" date="2022-10" db="EMBL/GenBank/DDBJ databases">
        <title>Culturing micro-colonial fungi from biological soil crusts in the Mojave desert and describing Neophaeococcomyces mojavensis, and introducing the new genera and species Taxawa tesnikishii.</title>
        <authorList>
            <person name="Kurbessoian T."/>
            <person name="Stajich J.E."/>
        </authorList>
    </citation>
    <scope>NUCLEOTIDE SEQUENCE</scope>
    <source>
        <strain evidence="3">TK_41</strain>
    </source>
</reference>
<dbReference type="PANTHER" id="PTHR37471:SF1">
    <property type="entry name" value="AB HYDROLASE-1 DOMAIN-CONTAINING PROTEIN"/>
    <property type="match status" value="1"/>
</dbReference>
<evidence type="ECO:0000313" key="3">
    <source>
        <dbReference type="EMBL" id="KAJ9604666.1"/>
    </source>
</evidence>
<comment type="caution">
    <text evidence="3">The sequence shown here is derived from an EMBL/GenBank/DDBJ whole genome shotgun (WGS) entry which is preliminary data.</text>
</comment>
<dbReference type="Pfam" id="PF12697">
    <property type="entry name" value="Abhydrolase_6"/>
    <property type="match status" value="1"/>
</dbReference>
<feature type="domain" description="AB hydrolase-1" evidence="2">
    <location>
        <begin position="254"/>
        <end position="392"/>
    </location>
</feature>
<feature type="transmembrane region" description="Helical" evidence="1">
    <location>
        <begin position="252"/>
        <end position="272"/>
    </location>
</feature>
<evidence type="ECO:0000259" key="2">
    <source>
        <dbReference type="Pfam" id="PF12697"/>
    </source>
</evidence>
<dbReference type="AlphaFoldDB" id="A0AA38X0Q8"/>
<evidence type="ECO:0000313" key="4">
    <source>
        <dbReference type="Proteomes" id="UP001172673"/>
    </source>
</evidence>
<dbReference type="Proteomes" id="UP001172673">
    <property type="component" value="Unassembled WGS sequence"/>
</dbReference>
<dbReference type="PANTHER" id="PTHR37471">
    <property type="entry name" value="UNNAMED PRODUCT"/>
    <property type="match status" value="1"/>
</dbReference>